<dbReference type="RefSeq" id="WP_229823469.1">
    <property type="nucleotide sequence ID" value="NZ_BMRC01000002.1"/>
</dbReference>
<evidence type="ECO:0000313" key="9">
    <source>
        <dbReference type="Proteomes" id="UP001589647"/>
    </source>
</evidence>
<accession>A0ABV5IFA4</accession>
<sequence>MVLWVVVSGGFALYVAHFGSYGKTYGTLAGVVVFLIWLWLSKHGAAAGRRADQGTPDRRSEPVEREPYVEPRDPPREDSLPE</sequence>
<dbReference type="Pfam" id="PF03631">
    <property type="entry name" value="Virul_fac_BrkB"/>
    <property type="match status" value="1"/>
</dbReference>
<organism evidence="8 9">
    <name type="scientific">Nonomuraea spiralis</name>
    <dbReference type="NCBI Taxonomy" id="46182"/>
    <lineage>
        <taxon>Bacteria</taxon>
        <taxon>Bacillati</taxon>
        <taxon>Actinomycetota</taxon>
        <taxon>Actinomycetes</taxon>
        <taxon>Streptosporangiales</taxon>
        <taxon>Streptosporangiaceae</taxon>
        <taxon>Nonomuraea</taxon>
    </lineage>
</organism>
<evidence type="ECO:0000256" key="1">
    <source>
        <dbReference type="ARBA" id="ARBA00004651"/>
    </source>
</evidence>
<feature type="transmembrane region" description="Helical" evidence="7">
    <location>
        <begin position="20"/>
        <end position="40"/>
    </location>
</feature>
<evidence type="ECO:0000256" key="6">
    <source>
        <dbReference type="SAM" id="MobiDB-lite"/>
    </source>
</evidence>
<reference evidence="8 9" key="1">
    <citation type="submission" date="2024-09" db="EMBL/GenBank/DDBJ databases">
        <authorList>
            <person name="Sun Q."/>
            <person name="Mori K."/>
        </authorList>
    </citation>
    <scope>NUCLEOTIDE SEQUENCE [LARGE SCALE GENOMIC DNA]</scope>
    <source>
        <strain evidence="8 9">CCM 3426</strain>
    </source>
</reference>
<evidence type="ECO:0000256" key="4">
    <source>
        <dbReference type="ARBA" id="ARBA00022989"/>
    </source>
</evidence>
<evidence type="ECO:0000256" key="2">
    <source>
        <dbReference type="ARBA" id="ARBA00022475"/>
    </source>
</evidence>
<name>A0ABV5IFA4_9ACTN</name>
<evidence type="ECO:0000256" key="3">
    <source>
        <dbReference type="ARBA" id="ARBA00022692"/>
    </source>
</evidence>
<feature type="compositionally biased region" description="Basic and acidic residues" evidence="6">
    <location>
        <begin position="49"/>
        <end position="82"/>
    </location>
</feature>
<gene>
    <name evidence="8" type="ORF">ACFFV7_18655</name>
</gene>
<comment type="subcellular location">
    <subcellularLocation>
        <location evidence="1">Cell membrane</location>
        <topology evidence="1">Multi-pass membrane protein</topology>
    </subcellularLocation>
</comment>
<keyword evidence="2" id="KW-1003">Cell membrane</keyword>
<evidence type="ECO:0000313" key="8">
    <source>
        <dbReference type="EMBL" id="MFB9203228.1"/>
    </source>
</evidence>
<comment type="caution">
    <text evidence="8">The sequence shown here is derived from an EMBL/GenBank/DDBJ whole genome shotgun (WGS) entry which is preliminary data.</text>
</comment>
<dbReference type="InterPro" id="IPR017039">
    <property type="entry name" value="Virul_fac_BrkB"/>
</dbReference>
<keyword evidence="4 7" id="KW-1133">Transmembrane helix</keyword>
<evidence type="ECO:0000256" key="5">
    <source>
        <dbReference type="ARBA" id="ARBA00023136"/>
    </source>
</evidence>
<dbReference type="Proteomes" id="UP001589647">
    <property type="component" value="Unassembled WGS sequence"/>
</dbReference>
<protein>
    <submittedName>
        <fullName evidence="8">YhjD/YihY/BrkB family envelope integrity protein</fullName>
    </submittedName>
</protein>
<keyword evidence="9" id="KW-1185">Reference proteome</keyword>
<keyword evidence="3 7" id="KW-0812">Transmembrane</keyword>
<evidence type="ECO:0000256" key="7">
    <source>
        <dbReference type="SAM" id="Phobius"/>
    </source>
</evidence>
<dbReference type="EMBL" id="JBHMEI010000013">
    <property type="protein sequence ID" value="MFB9203228.1"/>
    <property type="molecule type" value="Genomic_DNA"/>
</dbReference>
<feature type="region of interest" description="Disordered" evidence="6">
    <location>
        <begin position="46"/>
        <end position="82"/>
    </location>
</feature>
<keyword evidence="5 7" id="KW-0472">Membrane</keyword>
<proteinExistence type="predicted"/>